<accession>A0A8C6FSP5</accession>
<gene>
    <name evidence="4" type="primary">NUTM1</name>
</gene>
<feature type="region of interest" description="Disordered" evidence="2">
    <location>
        <begin position="698"/>
        <end position="743"/>
    </location>
</feature>
<dbReference type="Ensembl" id="ENSMMST00000030363.1">
    <property type="protein sequence ID" value="ENSMMSP00000027554.1"/>
    <property type="gene ID" value="ENSMMSG00000020618.1"/>
</dbReference>
<feature type="region of interest" description="Disordered" evidence="2">
    <location>
        <begin position="977"/>
        <end position="1040"/>
    </location>
</feature>
<feature type="compositionally biased region" description="Basic residues" evidence="2">
    <location>
        <begin position="366"/>
        <end position="381"/>
    </location>
</feature>
<proteinExistence type="inferred from homology"/>
<evidence type="ECO:0000313" key="4">
    <source>
        <dbReference type="Ensembl" id="ENSMMSP00000027554.1"/>
    </source>
</evidence>
<dbReference type="PANTHER" id="PTHR22879:SF13">
    <property type="entry name" value="NUT FAMILY MEMBER 1"/>
    <property type="match status" value="1"/>
</dbReference>
<feature type="region of interest" description="Disordered" evidence="2">
    <location>
        <begin position="905"/>
        <end position="924"/>
    </location>
</feature>
<feature type="region of interest" description="Disordered" evidence="2">
    <location>
        <begin position="505"/>
        <end position="643"/>
    </location>
</feature>
<feature type="compositionally biased region" description="Polar residues" evidence="2">
    <location>
        <begin position="701"/>
        <end position="715"/>
    </location>
</feature>
<organism evidence="4 5">
    <name type="scientific">Moschus moschiferus</name>
    <name type="common">Siberian musk deer</name>
    <name type="synonym">Moschus sibiricus</name>
    <dbReference type="NCBI Taxonomy" id="68415"/>
    <lineage>
        <taxon>Eukaryota</taxon>
        <taxon>Metazoa</taxon>
        <taxon>Chordata</taxon>
        <taxon>Craniata</taxon>
        <taxon>Vertebrata</taxon>
        <taxon>Euteleostomi</taxon>
        <taxon>Mammalia</taxon>
        <taxon>Eutheria</taxon>
        <taxon>Laurasiatheria</taxon>
        <taxon>Artiodactyla</taxon>
        <taxon>Ruminantia</taxon>
        <taxon>Pecora</taxon>
        <taxon>Moschidae</taxon>
        <taxon>Moschus</taxon>
    </lineage>
</organism>
<evidence type="ECO:0000259" key="3">
    <source>
        <dbReference type="Pfam" id="PF12881"/>
    </source>
</evidence>
<dbReference type="InterPro" id="IPR024310">
    <property type="entry name" value="NUT"/>
</dbReference>
<evidence type="ECO:0000256" key="1">
    <source>
        <dbReference type="ARBA" id="ARBA00010586"/>
    </source>
</evidence>
<name>A0A8C6FSP5_MOSMO</name>
<feature type="compositionally biased region" description="Pro residues" evidence="2">
    <location>
        <begin position="60"/>
        <end position="71"/>
    </location>
</feature>
<dbReference type="Pfam" id="PF12881">
    <property type="entry name" value="NUT"/>
    <property type="match status" value="2"/>
</dbReference>
<feature type="region of interest" description="Disordered" evidence="2">
    <location>
        <begin position="1061"/>
        <end position="1160"/>
    </location>
</feature>
<keyword evidence="5" id="KW-1185">Reference proteome</keyword>
<comment type="similarity">
    <text evidence="1">Belongs to the NUT family.</text>
</comment>
<evidence type="ECO:0000313" key="5">
    <source>
        <dbReference type="Proteomes" id="UP000694544"/>
    </source>
</evidence>
<feature type="domain" description="Nuclear Testis protein N-terminal" evidence="3">
    <location>
        <begin position="938"/>
        <end position="1157"/>
    </location>
</feature>
<reference evidence="4" key="2">
    <citation type="submission" date="2025-09" db="UniProtKB">
        <authorList>
            <consortium name="Ensembl"/>
        </authorList>
    </citation>
    <scope>IDENTIFICATION</scope>
</reference>
<feature type="domain" description="Nuclear Testis protein N-terminal" evidence="3">
    <location>
        <begin position="42"/>
        <end position="531"/>
    </location>
</feature>
<feature type="region of interest" description="Disordered" evidence="2">
    <location>
        <begin position="22"/>
        <end position="81"/>
    </location>
</feature>
<dbReference type="Proteomes" id="UP000694544">
    <property type="component" value="Unplaced"/>
</dbReference>
<dbReference type="GeneTree" id="ENSGT00410000025793"/>
<evidence type="ECO:0000256" key="2">
    <source>
        <dbReference type="SAM" id="MobiDB-lite"/>
    </source>
</evidence>
<reference evidence="4" key="1">
    <citation type="submission" date="2025-08" db="UniProtKB">
        <authorList>
            <consortium name="Ensembl"/>
        </authorList>
    </citation>
    <scope>IDENTIFICATION</scope>
</reference>
<feature type="region of interest" description="Disordered" evidence="2">
    <location>
        <begin position="780"/>
        <end position="818"/>
    </location>
</feature>
<feature type="region of interest" description="Disordered" evidence="2">
    <location>
        <begin position="331"/>
        <end position="395"/>
    </location>
</feature>
<feature type="compositionally biased region" description="Pro residues" evidence="2">
    <location>
        <begin position="336"/>
        <end position="353"/>
    </location>
</feature>
<dbReference type="InterPro" id="IPR024309">
    <property type="entry name" value="NUT_N"/>
</dbReference>
<dbReference type="AlphaFoldDB" id="A0A8C6FSP5"/>
<dbReference type="PANTHER" id="PTHR22879">
    <property type="entry name" value="NUT FAMILY MEMBER 1"/>
    <property type="match status" value="1"/>
</dbReference>
<feature type="compositionally biased region" description="Basic residues" evidence="2">
    <location>
        <begin position="1139"/>
        <end position="1160"/>
    </location>
</feature>
<feature type="region of interest" description="Disordered" evidence="2">
    <location>
        <begin position="837"/>
        <end position="865"/>
    </location>
</feature>
<sequence>VVVTLGPGPACLILEASRQPQLVPKPETMSSEGASALPGSDMTMNPGSALSPFAALTFPQPAPGPPDPSPWEPSSQAPVPSAFSPGNPLVLSAFPSPLLVTGDGGPGPSGAGTGKVIVKVKTEAGSAEPSQTQNCILTQTALSWIATGACCGGPESPAPGLLTASNVKTLLPTKAVGLNQEGVPCLPAQAPPPAAQLAPIVPPEKAWPGPQGTTGEGGSTATCPKPSLGDLSYTSKGVYENFRRWQRYKALARRHLSQSPDAEALSCFLIPVLRSLARLKPTMTLEEGLPRAVQEWERTSNFDRMIFYEMAEKFMEFEAEEEMQIQNTQLMSGPQSLPPAAPLKLDPPGPPVPEVCQQPVYIPKKAASKARAPRRRQRKTQRPPAPEAPKEIPSEAVKEYTDIMEGLVGNHLANEESDGRQEEQEQQQEEGIYPDAGLLSYIDELCSQDIFVSKVEAVIHPQFLADLLSPEQQRDPLALVEELEQEEGLSLAQLVQKRLLALEEEEDAEAPPSCNGAQSDSSPSISDEDEDGGGRLRPSPGPRGAGCSLRLGKAASLGKRAREVSGGQERALHGLRVMGRDGNTLPSPSSWGLQLELVAPQGTQGPPSIERRGSGEVSNQISPPQDDLLGGAGSPGYSLGTDRTSETLPLRWQEGPQLQPIPSLDVGLAGLAPLQGQGLEKQTLGLPPGQEVEALGVAPQSMESSVLSQKGSSEATWGDDSGLPAVQSYDQNPSPRAAGNRDEAGASLSPRLWLSSEMDAVGLELPLQIEEVVENLHEEECVTEAQGGGQALGSRSRISPGPREALAPGDVGSSAVPCGDTDATLALEERSYCGLLEPQTANSPASRPRKDTAQSPGTLQDPRDLWSEDCPPLLESRIGASTLGASKETLLPASQGSILILGTQDTSSFPEASPEAGSSGNSISPLLETTYVNILDIRDICGLQLGVSEDICPLSFNSYDPQGEGRENTDLSEPKVLAPLSGDQESSGHGNPKSIPPHQGLRSTSPSWGTRDALVAREASPVTEACSSADGAKAEEEEEEDKELSNFACLLASKLSLSPRGLPLSSHPTSGLLASGHPQGTQRASHSLAPKATGLGQLPAAKSGKRALVGGPVKRPLRGDEPGAPGEKPVTLGVIRTSQPRKRKRDGFSKSRRKKRRRSH</sequence>
<protein>
    <submittedName>
        <fullName evidence="4">NUT midline carcinoma family member 1</fullName>
    </submittedName>
</protein>